<evidence type="ECO:0000313" key="1">
    <source>
        <dbReference type="EMBL" id="KAJ1205266.1"/>
    </source>
</evidence>
<proteinExistence type="predicted"/>
<name>A0AAV7VX00_PLEWA</name>
<dbReference type="AlphaFoldDB" id="A0AAV7VX00"/>
<comment type="caution">
    <text evidence="1">The sequence shown here is derived from an EMBL/GenBank/DDBJ whole genome shotgun (WGS) entry which is preliminary data.</text>
</comment>
<organism evidence="1 2">
    <name type="scientific">Pleurodeles waltl</name>
    <name type="common">Iberian ribbed newt</name>
    <dbReference type="NCBI Taxonomy" id="8319"/>
    <lineage>
        <taxon>Eukaryota</taxon>
        <taxon>Metazoa</taxon>
        <taxon>Chordata</taxon>
        <taxon>Craniata</taxon>
        <taxon>Vertebrata</taxon>
        <taxon>Euteleostomi</taxon>
        <taxon>Amphibia</taxon>
        <taxon>Batrachia</taxon>
        <taxon>Caudata</taxon>
        <taxon>Salamandroidea</taxon>
        <taxon>Salamandridae</taxon>
        <taxon>Pleurodelinae</taxon>
        <taxon>Pleurodeles</taxon>
    </lineage>
</organism>
<gene>
    <name evidence="1" type="ORF">NDU88_000701</name>
</gene>
<evidence type="ECO:0000313" key="2">
    <source>
        <dbReference type="Proteomes" id="UP001066276"/>
    </source>
</evidence>
<keyword evidence="2" id="KW-1185">Reference proteome</keyword>
<protein>
    <submittedName>
        <fullName evidence="1">Uncharacterized protein</fullName>
    </submittedName>
</protein>
<reference evidence="1" key="1">
    <citation type="journal article" date="2022" name="bioRxiv">
        <title>Sequencing and chromosome-scale assembly of the giantPleurodeles waltlgenome.</title>
        <authorList>
            <person name="Brown T."/>
            <person name="Elewa A."/>
            <person name="Iarovenko S."/>
            <person name="Subramanian E."/>
            <person name="Araus A.J."/>
            <person name="Petzold A."/>
            <person name="Susuki M."/>
            <person name="Suzuki K.-i.T."/>
            <person name="Hayashi T."/>
            <person name="Toyoda A."/>
            <person name="Oliveira C."/>
            <person name="Osipova E."/>
            <person name="Leigh N.D."/>
            <person name="Simon A."/>
            <person name="Yun M.H."/>
        </authorList>
    </citation>
    <scope>NUCLEOTIDE SEQUENCE</scope>
    <source>
        <strain evidence="1">20211129_DDA</strain>
        <tissue evidence="1">Liver</tissue>
    </source>
</reference>
<sequence>MSSLSLCGNIASFSNPNDEESFGNIVTGQFNTEKQSYNEAVPRLNSTACGDKRDKQRNVQPVDDTILPPMYEDTFQQLLDTSEASLLV</sequence>
<accession>A0AAV7VX00</accession>
<dbReference type="EMBL" id="JANPWB010000002">
    <property type="protein sequence ID" value="KAJ1205266.1"/>
    <property type="molecule type" value="Genomic_DNA"/>
</dbReference>
<dbReference type="Proteomes" id="UP001066276">
    <property type="component" value="Chromosome 1_2"/>
</dbReference>